<dbReference type="EMBL" id="OW152813">
    <property type="protein sequence ID" value="CAH2035413.1"/>
    <property type="molecule type" value="Genomic_DNA"/>
</dbReference>
<feature type="compositionally biased region" description="Basic and acidic residues" evidence="1">
    <location>
        <begin position="136"/>
        <end position="151"/>
    </location>
</feature>
<dbReference type="Proteomes" id="UP000837857">
    <property type="component" value="Chromosome 1"/>
</dbReference>
<protein>
    <submittedName>
        <fullName evidence="2">Uncharacterized protein</fullName>
    </submittedName>
</protein>
<evidence type="ECO:0000313" key="3">
    <source>
        <dbReference type="Proteomes" id="UP000837857"/>
    </source>
</evidence>
<feature type="compositionally biased region" description="Polar residues" evidence="1">
    <location>
        <begin position="101"/>
        <end position="111"/>
    </location>
</feature>
<proteinExistence type="predicted"/>
<reference evidence="2" key="1">
    <citation type="submission" date="2022-03" db="EMBL/GenBank/DDBJ databases">
        <authorList>
            <person name="Martin H S."/>
        </authorList>
    </citation>
    <scope>NUCLEOTIDE SEQUENCE</scope>
</reference>
<evidence type="ECO:0000256" key="1">
    <source>
        <dbReference type="SAM" id="MobiDB-lite"/>
    </source>
</evidence>
<name>A0ABN8HNV3_9NEOP</name>
<feature type="compositionally biased region" description="Basic residues" evidence="1">
    <location>
        <begin position="514"/>
        <end position="529"/>
    </location>
</feature>
<feature type="non-terminal residue" evidence="2">
    <location>
        <position position="1"/>
    </location>
</feature>
<sequence>MRGEGATCGPVFTGGRALCAAPQINRSPPDGLLTSGYTKHDVDLDPVIILPDPLASRACTDDIFSQLHPLLLVSIEGLPTMYKGEDESSSALNGRLRPRKSNGSPHKSSPNKILRKSDGINTQDKPKRNCTLSKASPDKTDDLVNKSENNRIRKKMRKDMRTGQANDKNHIRPRPKCKSEVGDAETIRKMLADLPAKRHRVVNHILQNQIRKIKLDRETFHANETDDPNDEADEPTPAQAEDERKQGDDHVPRDASPSPPKKPGKRGNKVTKKKKTSRATSKITVLDEVLAGANKTVREQQLSRRNLSRDQALFIDCCELLKESHKPDLSTSENVTITSDVNRISTTSETPVAETSGTSNSEGRGERRNDGDVDSITAKIILESEEVRNLENDLIFGLKEAAANSISNTGNDNDPQPSVSEIRSDQIKVGNAITKTPVPKPQSEQLQFSEKITEEFSVSKPKKNQEPKDKLHPDVIESIDIFEDKFDKIKRKCRSQAAAAKQVKPVVEPSLSQRGRKKSDKKKGKKNSKTCHYTIPTKGALKVFDDNANDSDCGPDNVDNAGSDDAGVARQRVRRKCTVGKQNVLAESWSSESDGCPARPNSAESVISPNGRKKKSRKREGQLYATRRARQMPIKRQDVEARVAIFKRSRSRASSGSGEVSRASSSGVGTSSTANMPPGAKPLRRPSGSKARSRSTAYFWSSDGEEEQEHLQQHGWIVGDSHKKLVTMLAHAKGRKRNHDDKRHNVE</sequence>
<feature type="region of interest" description="Disordered" evidence="1">
    <location>
        <begin position="85"/>
        <end position="180"/>
    </location>
</feature>
<feature type="compositionally biased region" description="Polar residues" evidence="1">
    <location>
        <begin position="340"/>
        <end position="362"/>
    </location>
</feature>
<feature type="region of interest" description="Disordered" evidence="1">
    <location>
        <begin position="497"/>
        <end position="718"/>
    </location>
</feature>
<feature type="compositionally biased region" description="Basic residues" evidence="1">
    <location>
        <begin position="262"/>
        <end position="277"/>
    </location>
</feature>
<feature type="compositionally biased region" description="Acidic residues" evidence="1">
    <location>
        <begin position="225"/>
        <end position="234"/>
    </location>
</feature>
<evidence type="ECO:0000313" key="2">
    <source>
        <dbReference type="EMBL" id="CAH2035413.1"/>
    </source>
</evidence>
<feature type="compositionally biased region" description="Basic and acidic residues" evidence="1">
    <location>
        <begin position="241"/>
        <end position="253"/>
    </location>
</feature>
<feature type="compositionally biased region" description="Low complexity" evidence="1">
    <location>
        <begin position="652"/>
        <end position="674"/>
    </location>
</feature>
<accession>A0ABN8HNV3</accession>
<organism evidence="2 3">
    <name type="scientific">Iphiclides podalirius</name>
    <name type="common">scarce swallowtail</name>
    <dbReference type="NCBI Taxonomy" id="110791"/>
    <lineage>
        <taxon>Eukaryota</taxon>
        <taxon>Metazoa</taxon>
        <taxon>Ecdysozoa</taxon>
        <taxon>Arthropoda</taxon>
        <taxon>Hexapoda</taxon>
        <taxon>Insecta</taxon>
        <taxon>Pterygota</taxon>
        <taxon>Neoptera</taxon>
        <taxon>Endopterygota</taxon>
        <taxon>Lepidoptera</taxon>
        <taxon>Glossata</taxon>
        <taxon>Ditrysia</taxon>
        <taxon>Papilionoidea</taxon>
        <taxon>Papilionidae</taxon>
        <taxon>Papilioninae</taxon>
        <taxon>Iphiclides</taxon>
    </lineage>
</organism>
<gene>
    <name evidence="2" type="ORF">IPOD504_LOCUS538</name>
</gene>
<feature type="region of interest" description="Disordered" evidence="1">
    <location>
        <begin position="222"/>
        <end position="280"/>
    </location>
</feature>
<feature type="region of interest" description="Disordered" evidence="1">
    <location>
        <begin position="340"/>
        <end position="371"/>
    </location>
</feature>
<keyword evidence="3" id="KW-1185">Reference proteome</keyword>